<dbReference type="HOGENOM" id="CLU_2308805_0_0_1"/>
<dbReference type="Gene3D" id="2.30.230.10">
    <property type="entry name" value="Lipovitellin, beta-sheet shell regions, chain A"/>
    <property type="match status" value="1"/>
</dbReference>
<name>E9HHT3_DAPPU</name>
<proteinExistence type="predicted"/>
<protein>
    <submittedName>
        <fullName evidence="1">Uncharacterized protein</fullName>
    </submittedName>
</protein>
<evidence type="ECO:0000313" key="1">
    <source>
        <dbReference type="EMBL" id="EFX68713.1"/>
    </source>
</evidence>
<dbReference type="InterPro" id="IPR015819">
    <property type="entry name" value="Lipid_transp_b-sht_shell"/>
</dbReference>
<dbReference type="EMBL" id="GL732650">
    <property type="protein sequence ID" value="EFX68713.1"/>
    <property type="molecule type" value="Genomic_DNA"/>
</dbReference>
<organism evidence="1 2">
    <name type="scientific">Daphnia pulex</name>
    <name type="common">Water flea</name>
    <dbReference type="NCBI Taxonomy" id="6669"/>
    <lineage>
        <taxon>Eukaryota</taxon>
        <taxon>Metazoa</taxon>
        <taxon>Ecdysozoa</taxon>
        <taxon>Arthropoda</taxon>
        <taxon>Crustacea</taxon>
        <taxon>Branchiopoda</taxon>
        <taxon>Diplostraca</taxon>
        <taxon>Cladocera</taxon>
        <taxon>Anomopoda</taxon>
        <taxon>Daphniidae</taxon>
        <taxon>Daphnia</taxon>
    </lineage>
</organism>
<dbReference type="GO" id="GO:0005507">
    <property type="term" value="F:copper ion binding"/>
    <property type="evidence" value="ECO:0000318"/>
    <property type="project" value="GO_Central"/>
</dbReference>
<dbReference type="GO" id="GO:0005319">
    <property type="term" value="F:lipid transporter activity"/>
    <property type="evidence" value="ECO:0007669"/>
    <property type="project" value="InterPro"/>
</dbReference>
<dbReference type="SUPFAM" id="SSF56968">
    <property type="entry name" value="Lipovitellin-phosvitin complex, beta-sheet shell regions"/>
    <property type="match status" value="1"/>
</dbReference>
<accession>E9HHT3</accession>
<dbReference type="GO" id="GO:0004784">
    <property type="term" value="F:superoxide dismutase activity"/>
    <property type="evidence" value="ECO:0000318"/>
    <property type="project" value="GO_Central"/>
</dbReference>
<evidence type="ECO:0000313" key="2">
    <source>
        <dbReference type="Proteomes" id="UP000000305"/>
    </source>
</evidence>
<keyword evidence="2" id="KW-1185">Reference proteome</keyword>
<reference evidence="1 2" key="1">
    <citation type="journal article" date="2011" name="Science">
        <title>The ecoresponsive genome of Daphnia pulex.</title>
        <authorList>
            <person name="Colbourne J.K."/>
            <person name="Pfrender M.E."/>
            <person name="Gilbert D."/>
            <person name="Thomas W.K."/>
            <person name="Tucker A."/>
            <person name="Oakley T.H."/>
            <person name="Tokishita S."/>
            <person name="Aerts A."/>
            <person name="Arnold G.J."/>
            <person name="Basu M.K."/>
            <person name="Bauer D.J."/>
            <person name="Caceres C.E."/>
            <person name="Carmel L."/>
            <person name="Casola C."/>
            <person name="Choi J.H."/>
            <person name="Detter J.C."/>
            <person name="Dong Q."/>
            <person name="Dusheyko S."/>
            <person name="Eads B.D."/>
            <person name="Frohlich T."/>
            <person name="Geiler-Samerotte K.A."/>
            <person name="Gerlach D."/>
            <person name="Hatcher P."/>
            <person name="Jogdeo S."/>
            <person name="Krijgsveld J."/>
            <person name="Kriventseva E.V."/>
            <person name="Kultz D."/>
            <person name="Laforsch C."/>
            <person name="Lindquist E."/>
            <person name="Lopez J."/>
            <person name="Manak J.R."/>
            <person name="Muller J."/>
            <person name="Pangilinan J."/>
            <person name="Patwardhan R.P."/>
            <person name="Pitluck S."/>
            <person name="Pritham E.J."/>
            <person name="Rechtsteiner A."/>
            <person name="Rho M."/>
            <person name="Rogozin I.B."/>
            <person name="Sakarya O."/>
            <person name="Salamov A."/>
            <person name="Schaack S."/>
            <person name="Shapiro H."/>
            <person name="Shiga Y."/>
            <person name="Skalitzky C."/>
            <person name="Smith Z."/>
            <person name="Souvorov A."/>
            <person name="Sung W."/>
            <person name="Tang Z."/>
            <person name="Tsuchiya D."/>
            <person name="Tu H."/>
            <person name="Vos H."/>
            <person name="Wang M."/>
            <person name="Wolf Y.I."/>
            <person name="Yamagata H."/>
            <person name="Yamada T."/>
            <person name="Ye Y."/>
            <person name="Shaw J.R."/>
            <person name="Andrews J."/>
            <person name="Crease T.J."/>
            <person name="Tang H."/>
            <person name="Lucas S.M."/>
            <person name="Robertson H.M."/>
            <person name="Bork P."/>
            <person name="Koonin E.V."/>
            <person name="Zdobnov E.M."/>
            <person name="Grigoriev I.V."/>
            <person name="Lynch M."/>
            <person name="Boore J.L."/>
        </authorList>
    </citation>
    <scope>NUCLEOTIDE SEQUENCE [LARGE SCALE GENOMIC DNA]</scope>
</reference>
<dbReference type="InterPro" id="IPR015816">
    <property type="entry name" value="Vitellinogen_b-sht_N"/>
</dbReference>
<dbReference type="InParanoid" id="E9HHT3"/>
<dbReference type="AlphaFoldDB" id="E9HHT3"/>
<sequence length="100" mass="11187">MFNEAGLEELINAANPGSDVPLMDKQHLDEPIQMKIVNGKCCISKTEPLWTINFKRVLASQLQMQRDGASGVFHKEELNSYYAENTVYHGGRDEGETSPC</sequence>
<gene>
    <name evidence="1" type="ORF">DAPPUDRAFT_259756</name>
</gene>
<dbReference type="Proteomes" id="UP000000305">
    <property type="component" value="Unassembled WGS sequence"/>
</dbReference>
<dbReference type="GO" id="GO:0019430">
    <property type="term" value="P:removal of superoxide radicals"/>
    <property type="evidence" value="ECO:0000318"/>
    <property type="project" value="GO_Central"/>
</dbReference>
<dbReference type="KEGG" id="dpx:DAPPUDRAFT_259756"/>
<dbReference type="OrthoDB" id="10370512at2759"/>